<dbReference type="EMBL" id="CAJVCH010503694">
    <property type="protein sequence ID" value="CAG7821217.1"/>
    <property type="molecule type" value="Genomic_DNA"/>
</dbReference>
<gene>
    <name evidence="1" type="ORF">AFUS01_LOCUS31566</name>
</gene>
<proteinExistence type="predicted"/>
<feature type="non-terminal residue" evidence="1">
    <location>
        <position position="1"/>
    </location>
</feature>
<evidence type="ECO:0000313" key="1">
    <source>
        <dbReference type="EMBL" id="CAG7821217.1"/>
    </source>
</evidence>
<name>A0A8J2PEX9_9HEXA</name>
<protein>
    <submittedName>
        <fullName evidence="1">Uncharacterized protein</fullName>
    </submittedName>
</protein>
<accession>A0A8J2PEX9</accession>
<sequence length="14" mass="1449">MSSSSADKIDEHAA</sequence>
<keyword evidence="2" id="KW-1185">Reference proteome</keyword>
<dbReference type="Proteomes" id="UP000708208">
    <property type="component" value="Unassembled WGS sequence"/>
</dbReference>
<organism evidence="1 2">
    <name type="scientific">Allacma fusca</name>
    <dbReference type="NCBI Taxonomy" id="39272"/>
    <lineage>
        <taxon>Eukaryota</taxon>
        <taxon>Metazoa</taxon>
        <taxon>Ecdysozoa</taxon>
        <taxon>Arthropoda</taxon>
        <taxon>Hexapoda</taxon>
        <taxon>Collembola</taxon>
        <taxon>Symphypleona</taxon>
        <taxon>Sminthuridae</taxon>
        <taxon>Allacma</taxon>
    </lineage>
</organism>
<reference evidence="1" key="1">
    <citation type="submission" date="2021-06" db="EMBL/GenBank/DDBJ databases">
        <authorList>
            <person name="Hodson N. C."/>
            <person name="Mongue J. A."/>
            <person name="Jaron S. K."/>
        </authorList>
    </citation>
    <scope>NUCLEOTIDE SEQUENCE</scope>
</reference>
<evidence type="ECO:0000313" key="2">
    <source>
        <dbReference type="Proteomes" id="UP000708208"/>
    </source>
</evidence>
<comment type="caution">
    <text evidence="1">The sequence shown here is derived from an EMBL/GenBank/DDBJ whole genome shotgun (WGS) entry which is preliminary data.</text>
</comment>